<dbReference type="Pfam" id="PF21082">
    <property type="entry name" value="MS_channel_3rd"/>
    <property type="match status" value="1"/>
</dbReference>
<evidence type="ECO:0000259" key="8">
    <source>
        <dbReference type="Pfam" id="PF21082"/>
    </source>
</evidence>
<keyword evidence="4" id="KW-0812">Transmembrane</keyword>
<dbReference type="Gene3D" id="1.10.287.1260">
    <property type="match status" value="1"/>
</dbReference>
<feature type="domain" description="Mechanosensitive ion channel MscS C-terminal" evidence="8">
    <location>
        <begin position="186"/>
        <end position="273"/>
    </location>
</feature>
<evidence type="ECO:0000259" key="9">
    <source>
        <dbReference type="Pfam" id="PF21088"/>
    </source>
</evidence>
<organism evidence="10 11">
    <name type="scientific">Caldimonas thermodepolymerans</name>
    <dbReference type="NCBI Taxonomy" id="215580"/>
    <lineage>
        <taxon>Bacteria</taxon>
        <taxon>Pseudomonadati</taxon>
        <taxon>Pseudomonadota</taxon>
        <taxon>Betaproteobacteria</taxon>
        <taxon>Burkholderiales</taxon>
        <taxon>Sphaerotilaceae</taxon>
        <taxon>Caldimonas</taxon>
    </lineage>
</organism>
<dbReference type="EMBL" id="PSNY01000019">
    <property type="protein sequence ID" value="PPE68804.1"/>
    <property type="molecule type" value="Genomic_DNA"/>
</dbReference>
<dbReference type="GO" id="GO:0008381">
    <property type="term" value="F:mechanosensitive monoatomic ion channel activity"/>
    <property type="evidence" value="ECO:0007669"/>
    <property type="project" value="InterPro"/>
</dbReference>
<dbReference type="InterPro" id="IPR011014">
    <property type="entry name" value="MscS_channel_TM-2"/>
</dbReference>
<keyword evidence="11" id="KW-1185">Reference proteome</keyword>
<dbReference type="SUPFAM" id="SSF82861">
    <property type="entry name" value="Mechanosensitive channel protein MscS (YggB), transmembrane region"/>
    <property type="match status" value="1"/>
</dbReference>
<keyword evidence="5" id="KW-1133">Transmembrane helix</keyword>
<dbReference type="Proteomes" id="UP000239406">
    <property type="component" value="Unassembled WGS sequence"/>
</dbReference>
<dbReference type="InterPro" id="IPR049142">
    <property type="entry name" value="MS_channel_1st"/>
</dbReference>
<evidence type="ECO:0000256" key="5">
    <source>
        <dbReference type="ARBA" id="ARBA00022989"/>
    </source>
</evidence>
<feature type="domain" description="Mechanosensitive ion channel transmembrane helices 2/3" evidence="9">
    <location>
        <begin position="75"/>
        <end position="114"/>
    </location>
</feature>
<dbReference type="AlphaFoldDB" id="A0A2S5T1C3"/>
<evidence type="ECO:0000259" key="7">
    <source>
        <dbReference type="Pfam" id="PF00924"/>
    </source>
</evidence>
<evidence type="ECO:0000313" key="11">
    <source>
        <dbReference type="Proteomes" id="UP000239406"/>
    </source>
</evidence>
<proteinExistence type="inferred from homology"/>
<keyword evidence="6" id="KW-0472">Membrane</keyword>
<feature type="domain" description="Mechanosensitive ion channel MscS" evidence="7">
    <location>
        <begin position="116"/>
        <end position="180"/>
    </location>
</feature>
<dbReference type="InterPro" id="IPR011066">
    <property type="entry name" value="MscS_channel_C_sf"/>
</dbReference>
<dbReference type="PANTHER" id="PTHR30460">
    <property type="entry name" value="MODERATE CONDUCTANCE MECHANOSENSITIVE CHANNEL YBIO"/>
    <property type="match status" value="1"/>
</dbReference>
<dbReference type="Pfam" id="PF00924">
    <property type="entry name" value="MS_channel_2nd"/>
    <property type="match status" value="1"/>
</dbReference>
<evidence type="ECO:0000256" key="1">
    <source>
        <dbReference type="ARBA" id="ARBA00004651"/>
    </source>
</evidence>
<dbReference type="FunFam" id="2.30.30.60:FF:000001">
    <property type="entry name" value="MscS Mechanosensitive ion channel"/>
    <property type="match status" value="1"/>
</dbReference>
<dbReference type="InterPro" id="IPR045276">
    <property type="entry name" value="YbiO_bact"/>
</dbReference>
<dbReference type="RefSeq" id="WP_104358548.1">
    <property type="nucleotide sequence ID" value="NZ_CALFFA010000020.1"/>
</dbReference>
<dbReference type="InterPro" id="IPR049278">
    <property type="entry name" value="MS_channel_C"/>
</dbReference>
<evidence type="ECO:0000256" key="3">
    <source>
        <dbReference type="ARBA" id="ARBA00022475"/>
    </source>
</evidence>
<evidence type="ECO:0000256" key="2">
    <source>
        <dbReference type="ARBA" id="ARBA00008017"/>
    </source>
</evidence>
<evidence type="ECO:0000256" key="4">
    <source>
        <dbReference type="ARBA" id="ARBA00022692"/>
    </source>
</evidence>
<dbReference type="SUPFAM" id="SSF82689">
    <property type="entry name" value="Mechanosensitive channel protein MscS (YggB), C-terminal domain"/>
    <property type="match status" value="1"/>
</dbReference>
<evidence type="ECO:0000313" key="10">
    <source>
        <dbReference type="EMBL" id="PPE68804.1"/>
    </source>
</evidence>
<protein>
    <submittedName>
        <fullName evidence="10">Mechanosensitive ion channel protein MscS</fullName>
    </submittedName>
</protein>
<comment type="similarity">
    <text evidence="2">Belongs to the MscS (TC 1.A.23) family.</text>
</comment>
<dbReference type="Gene3D" id="2.30.30.60">
    <property type="match status" value="1"/>
</dbReference>
<accession>A0A2S5T1C3</accession>
<dbReference type="PANTHER" id="PTHR30460:SF0">
    <property type="entry name" value="MODERATE CONDUCTANCE MECHANOSENSITIVE CHANNEL YBIO"/>
    <property type="match status" value="1"/>
</dbReference>
<keyword evidence="3" id="KW-1003">Cell membrane</keyword>
<dbReference type="InterPro" id="IPR010920">
    <property type="entry name" value="LSM_dom_sf"/>
</dbReference>
<dbReference type="Pfam" id="PF21088">
    <property type="entry name" value="MS_channel_1st"/>
    <property type="match status" value="1"/>
</dbReference>
<gene>
    <name evidence="10" type="ORF">C1702_15105</name>
</gene>
<sequence>MDNDLFATLQHAWASMGAAATTAVRIVLILLAAWLVLAVTLRIIHGFRDRVAARIADREQVKRAETLARVARYVATVIVYLIVIMLVLAELGVSVAPILGAAGVVGLAVGFGAQSLVKDYFTGFFLLLENQVRQGDVVTVGGHSGLVEEVTLRYIQLRDYDGNVHFVPNSEITTVINMSRGFAQAVMDIRVAFREDVDEVIEVIKQVGAELRADPAYAVRILDELEMAGVDRWEDSAVIVRCRFRTAPLEQWAVRREFLRRLKNAFDAHGIQMPYPHRVLYAGEATDGTAPPFRMQAIEAANGPDPHEAGRARLMR</sequence>
<dbReference type="GO" id="GO:0005886">
    <property type="term" value="C:plasma membrane"/>
    <property type="evidence" value="ECO:0007669"/>
    <property type="project" value="UniProtKB-SubCell"/>
</dbReference>
<dbReference type="InterPro" id="IPR023408">
    <property type="entry name" value="MscS_beta-dom_sf"/>
</dbReference>
<comment type="caution">
    <text evidence="10">The sequence shown here is derived from an EMBL/GenBank/DDBJ whole genome shotgun (WGS) entry which is preliminary data.</text>
</comment>
<dbReference type="SUPFAM" id="SSF50182">
    <property type="entry name" value="Sm-like ribonucleoproteins"/>
    <property type="match status" value="1"/>
</dbReference>
<comment type="subcellular location">
    <subcellularLocation>
        <location evidence="1">Cell membrane</location>
        <topology evidence="1">Multi-pass membrane protein</topology>
    </subcellularLocation>
</comment>
<evidence type="ECO:0000256" key="6">
    <source>
        <dbReference type="ARBA" id="ARBA00023136"/>
    </source>
</evidence>
<dbReference type="Gene3D" id="3.30.70.100">
    <property type="match status" value="1"/>
</dbReference>
<reference evidence="10 11" key="1">
    <citation type="submission" date="2018-02" db="EMBL/GenBank/DDBJ databases">
        <title>Reclassifiation of [Polyangium] brachysporum DSM 7029 as Guopingzhaonella breviflexa gen. nov., sp. nov., a member of the family Comamonadaceae.</title>
        <authorList>
            <person name="Tang B."/>
        </authorList>
    </citation>
    <scope>NUCLEOTIDE SEQUENCE [LARGE SCALE GENOMIC DNA]</scope>
    <source>
        <strain evidence="10 11">DSM 15344</strain>
    </source>
</reference>
<name>A0A2S5T1C3_9BURK</name>
<dbReference type="InterPro" id="IPR006685">
    <property type="entry name" value="MscS_channel_2nd"/>
</dbReference>